<feature type="region of interest" description="Disordered" evidence="4">
    <location>
        <begin position="672"/>
        <end position="692"/>
    </location>
</feature>
<sequence length="709" mass="79532">MNIENIVNGTEKNGVDVEIREGLAQMDDEREEIVKMWKHMDQKLESKAKSLNLTAVNHMIKNPQVISLIMGLDQNDAVSDLKLTRSKTKHLPGQISHNDQKAIVTVPRVSRTFLDIDYEPNEDEDDDYLPEQDEDASEIGDDLEILGDACDDALQVVEADTDVAPALHTRSKQQDSIALEPDNEQLFGDDMLLYSAVDDPDYVEFIRSLNDPSKYEGDEAEDPEYNFLADIDAEDCTEEYEVRKDRATEIPRREIEDLLQDLLDARLLPSPDDSGQINNSVQKVYPCFLDNDEFKENSAVDQENPKLEAKGGVRAQTSEVQPGNLQPEIILVDATLEDFERLGMRSSTLIGASFQCPPLFTFPELQQLKTQLEKNELYERSRESPAHSFFNISNLMASVATCHCAWKYKDTCDSVKRPPERSKNLGPPLPKTMQVLSQSNALIFPELLPEVRLKVFPRFRAYFTQEEECLLALGLYQFAHVKHTASNGGPYALISRHLLANKIPSQIRLHLKNFRNGRAPIHQLFRKAENEMVIMVFAPESASTSQTTPPNSWPEHLQTSWLQQLVMEQQTDPYCNGLGLGESNISEVTVTEQSLTYSNALSHKDSPYSMPRKNSLCPSEDSRCSLANSSENAAYSHAVPCDPVKSPVPPVPAECADADDPDEIIFDGVTASTPLPPINSDNDTNNDNNMVTAKNDDAKRIGKELVIFF</sequence>
<evidence type="ECO:0000256" key="4">
    <source>
        <dbReference type="SAM" id="MobiDB-lite"/>
    </source>
</evidence>
<evidence type="ECO:0000256" key="1">
    <source>
        <dbReference type="ARBA" id="ARBA00023015"/>
    </source>
</evidence>
<reference evidence="7" key="1">
    <citation type="submission" date="2016-06" db="UniProtKB">
        <authorList>
            <consortium name="WormBaseParasite"/>
        </authorList>
    </citation>
    <scope>IDENTIFICATION</scope>
</reference>
<keyword evidence="2" id="KW-0804">Transcription</keyword>
<gene>
    <name evidence="5" type="ORF">GPUH_LOCUS10954</name>
</gene>
<evidence type="ECO:0000313" key="7">
    <source>
        <dbReference type="WBParaSite" id="GPUH_0001096701-mRNA-1"/>
    </source>
</evidence>
<evidence type="ECO:0000256" key="3">
    <source>
        <dbReference type="ARBA" id="ARBA00023242"/>
    </source>
</evidence>
<dbReference type="EMBL" id="UYRT01078255">
    <property type="protein sequence ID" value="VDN18131.1"/>
    <property type="molecule type" value="Genomic_DNA"/>
</dbReference>
<dbReference type="PANTHER" id="PTHR16088">
    <property type="entry name" value="YY1 ASSOCIATED PROTEIN-RELATED"/>
    <property type="match status" value="1"/>
</dbReference>
<protein>
    <submittedName>
        <fullName evidence="7">GON-4-like protein</fullName>
    </submittedName>
</protein>
<reference evidence="5 6" key="2">
    <citation type="submission" date="2018-11" db="EMBL/GenBank/DDBJ databases">
        <authorList>
            <consortium name="Pathogen Informatics"/>
        </authorList>
    </citation>
    <scope>NUCLEOTIDE SEQUENCE [LARGE SCALE GENOMIC DNA]</scope>
</reference>
<keyword evidence="3" id="KW-0539">Nucleus</keyword>
<dbReference type="AlphaFoldDB" id="A0A183DQG3"/>
<feature type="compositionally biased region" description="Low complexity" evidence="4">
    <location>
        <begin position="679"/>
        <end position="689"/>
    </location>
</feature>
<name>A0A183DQG3_9BILA</name>
<dbReference type="InterPro" id="IPR052435">
    <property type="entry name" value="YY1-Transcr_Regul"/>
</dbReference>
<evidence type="ECO:0000313" key="6">
    <source>
        <dbReference type="Proteomes" id="UP000271098"/>
    </source>
</evidence>
<dbReference type="GO" id="GO:0005634">
    <property type="term" value="C:nucleus"/>
    <property type="evidence" value="ECO:0007669"/>
    <property type="project" value="TreeGrafter"/>
</dbReference>
<proteinExistence type="predicted"/>
<evidence type="ECO:0000256" key="2">
    <source>
        <dbReference type="ARBA" id="ARBA00023163"/>
    </source>
</evidence>
<accession>A0A183DQG3</accession>
<dbReference type="PANTHER" id="PTHR16088:SF3">
    <property type="entry name" value="GON-4-LIKE PROTEIN"/>
    <property type="match status" value="1"/>
</dbReference>
<keyword evidence="6" id="KW-1185">Reference proteome</keyword>
<dbReference type="GO" id="GO:0003712">
    <property type="term" value="F:transcription coregulator activity"/>
    <property type="evidence" value="ECO:0007669"/>
    <property type="project" value="TreeGrafter"/>
</dbReference>
<keyword evidence="1" id="KW-0805">Transcription regulation</keyword>
<evidence type="ECO:0000313" key="5">
    <source>
        <dbReference type="EMBL" id="VDN18131.1"/>
    </source>
</evidence>
<organism evidence="7">
    <name type="scientific">Gongylonema pulchrum</name>
    <dbReference type="NCBI Taxonomy" id="637853"/>
    <lineage>
        <taxon>Eukaryota</taxon>
        <taxon>Metazoa</taxon>
        <taxon>Ecdysozoa</taxon>
        <taxon>Nematoda</taxon>
        <taxon>Chromadorea</taxon>
        <taxon>Rhabditida</taxon>
        <taxon>Spirurina</taxon>
        <taxon>Spiruromorpha</taxon>
        <taxon>Spiruroidea</taxon>
        <taxon>Gongylonematidae</taxon>
        <taxon>Gongylonema</taxon>
    </lineage>
</organism>
<dbReference type="OrthoDB" id="6257037at2759"/>
<dbReference type="GO" id="GO:0006355">
    <property type="term" value="P:regulation of DNA-templated transcription"/>
    <property type="evidence" value="ECO:0007669"/>
    <property type="project" value="TreeGrafter"/>
</dbReference>
<dbReference type="Proteomes" id="UP000271098">
    <property type="component" value="Unassembled WGS sequence"/>
</dbReference>
<dbReference type="WBParaSite" id="GPUH_0001096701-mRNA-1">
    <property type="protein sequence ID" value="GPUH_0001096701-mRNA-1"/>
    <property type="gene ID" value="GPUH_0001096701"/>
</dbReference>